<comment type="subcellular location">
    <subcellularLocation>
        <location evidence="1">Membrane</location>
        <topology evidence="1">Multi-pass membrane protein</topology>
    </subcellularLocation>
</comment>
<dbReference type="InterPro" id="IPR049326">
    <property type="entry name" value="Rhodopsin_dom_fungi"/>
</dbReference>
<dbReference type="GO" id="GO:0016020">
    <property type="term" value="C:membrane"/>
    <property type="evidence" value="ECO:0007669"/>
    <property type="project" value="UniProtKB-SubCell"/>
</dbReference>
<comment type="similarity">
    <text evidence="5">Belongs to the SAT4 family.</text>
</comment>
<evidence type="ECO:0000256" key="5">
    <source>
        <dbReference type="ARBA" id="ARBA00038359"/>
    </source>
</evidence>
<comment type="caution">
    <text evidence="8">The sequence shown here is derived from an EMBL/GenBank/DDBJ whole genome shotgun (WGS) entry which is preliminary data.</text>
</comment>
<evidence type="ECO:0000313" key="9">
    <source>
        <dbReference type="Proteomes" id="UP000696280"/>
    </source>
</evidence>
<dbReference type="Pfam" id="PF20684">
    <property type="entry name" value="Fung_rhodopsin"/>
    <property type="match status" value="1"/>
</dbReference>
<feature type="domain" description="Rhodopsin" evidence="7">
    <location>
        <begin position="54"/>
        <end position="294"/>
    </location>
</feature>
<feature type="transmembrane region" description="Helical" evidence="6">
    <location>
        <begin position="113"/>
        <end position="139"/>
    </location>
</feature>
<dbReference type="OrthoDB" id="444631at2759"/>
<evidence type="ECO:0000259" key="7">
    <source>
        <dbReference type="Pfam" id="PF20684"/>
    </source>
</evidence>
<gene>
    <name evidence="8" type="ORF">HYFRA_00013345</name>
</gene>
<dbReference type="InterPro" id="IPR052337">
    <property type="entry name" value="SAT4-like"/>
</dbReference>
<feature type="transmembrane region" description="Helical" evidence="6">
    <location>
        <begin position="230"/>
        <end position="255"/>
    </location>
</feature>
<evidence type="ECO:0000256" key="4">
    <source>
        <dbReference type="ARBA" id="ARBA00023136"/>
    </source>
</evidence>
<accession>A0A9N9LC06</accession>
<dbReference type="Proteomes" id="UP000696280">
    <property type="component" value="Unassembled WGS sequence"/>
</dbReference>
<reference evidence="8" key="1">
    <citation type="submission" date="2021-07" db="EMBL/GenBank/DDBJ databases">
        <authorList>
            <person name="Durling M."/>
        </authorList>
    </citation>
    <scope>NUCLEOTIDE SEQUENCE</scope>
</reference>
<evidence type="ECO:0000256" key="6">
    <source>
        <dbReference type="SAM" id="Phobius"/>
    </source>
</evidence>
<keyword evidence="2 6" id="KW-0812">Transmembrane</keyword>
<keyword evidence="3 6" id="KW-1133">Transmembrane helix</keyword>
<evidence type="ECO:0000313" key="8">
    <source>
        <dbReference type="EMBL" id="CAG8961397.1"/>
    </source>
</evidence>
<feature type="transmembrane region" description="Helical" evidence="6">
    <location>
        <begin position="34"/>
        <end position="58"/>
    </location>
</feature>
<keyword evidence="9" id="KW-1185">Reference proteome</keyword>
<dbReference type="EMBL" id="CAJVRL010000108">
    <property type="protein sequence ID" value="CAG8961397.1"/>
    <property type="molecule type" value="Genomic_DNA"/>
</dbReference>
<organism evidence="8 9">
    <name type="scientific">Hymenoscyphus fraxineus</name>
    <dbReference type="NCBI Taxonomy" id="746836"/>
    <lineage>
        <taxon>Eukaryota</taxon>
        <taxon>Fungi</taxon>
        <taxon>Dikarya</taxon>
        <taxon>Ascomycota</taxon>
        <taxon>Pezizomycotina</taxon>
        <taxon>Leotiomycetes</taxon>
        <taxon>Helotiales</taxon>
        <taxon>Helotiaceae</taxon>
        <taxon>Hymenoscyphus</taxon>
    </lineage>
</organism>
<sequence>MSTNEIADFLKDFPALPPPPGVKSNFDHPADDRASVLIILNAIFLSLTVIAVSMRLYAKGMILHTLGWDDYTCVISGLLSALHTAAMLDMLNLGYGRHLWDLRAVTFLKPSNVIRVSSLTLIYPVCIYFIKLSILLLYLRIFGVDRKIRNASYFCIGFLTLFYISYEGVQIATNVRCTRPLRPNSSLGVCRSIYAVNVYQSVFNVASDFYIYLIPIPAIRKLHVSRRQKFGLLAMFLVGFVPCAVSVARLIIITITLNHADKLWYASLSSTLTSIVEINVGIIASCMTALPGVFARLKTPGMELVKSLRSKFTTSFNKASKDSSRRNNTTNSTSVANEFQSEYIQLDEPVKRNVTSEQIPESLRT</sequence>
<evidence type="ECO:0000256" key="1">
    <source>
        <dbReference type="ARBA" id="ARBA00004141"/>
    </source>
</evidence>
<feature type="transmembrane region" description="Helical" evidence="6">
    <location>
        <begin position="151"/>
        <end position="173"/>
    </location>
</feature>
<dbReference type="AlphaFoldDB" id="A0A9N9LC06"/>
<dbReference type="PANTHER" id="PTHR33048">
    <property type="entry name" value="PTH11-LIKE INTEGRAL MEMBRANE PROTEIN (AFU_ORTHOLOGUE AFUA_5G11245)"/>
    <property type="match status" value="1"/>
</dbReference>
<proteinExistence type="inferred from homology"/>
<protein>
    <recommendedName>
        <fullName evidence="7">Rhodopsin domain-containing protein</fullName>
    </recommendedName>
</protein>
<keyword evidence="4 6" id="KW-0472">Membrane</keyword>
<dbReference type="PANTHER" id="PTHR33048:SF158">
    <property type="entry name" value="MEMBRANE PROTEIN PTH11-LIKE, PUTATIVE-RELATED"/>
    <property type="match status" value="1"/>
</dbReference>
<name>A0A9N9LC06_9HELO</name>
<feature type="transmembrane region" description="Helical" evidence="6">
    <location>
        <begin position="70"/>
        <end position="93"/>
    </location>
</feature>
<feature type="transmembrane region" description="Helical" evidence="6">
    <location>
        <begin position="193"/>
        <end position="218"/>
    </location>
</feature>
<evidence type="ECO:0000256" key="2">
    <source>
        <dbReference type="ARBA" id="ARBA00022692"/>
    </source>
</evidence>
<feature type="transmembrane region" description="Helical" evidence="6">
    <location>
        <begin position="275"/>
        <end position="297"/>
    </location>
</feature>
<evidence type="ECO:0000256" key="3">
    <source>
        <dbReference type="ARBA" id="ARBA00022989"/>
    </source>
</evidence>